<dbReference type="AlphaFoldDB" id="A0AAP9HL53"/>
<gene>
    <name evidence="1" type="ORF">LCAKO_3175</name>
</gene>
<evidence type="ECO:0000313" key="2">
    <source>
        <dbReference type="Proteomes" id="UP000423274"/>
    </source>
</evidence>
<name>A0AAP9HL53_LACPA</name>
<dbReference type="Proteomes" id="UP000423274">
    <property type="component" value="Chromosome"/>
</dbReference>
<evidence type="ECO:0000313" key="1">
    <source>
        <dbReference type="EMBL" id="QGV19662.1"/>
    </source>
</evidence>
<dbReference type="RefSeq" id="WP_156657019.1">
    <property type="nucleotide sequence ID" value="NZ_CP022954.1"/>
</dbReference>
<reference evidence="1 2" key="1">
    <citation type="submission" date="2017-08" db="EMBL/GenBank/DDBJ databases">
        <title>Genome sequence, comparative genomics and functional analysis of the highly adhesive Lactobacillus paracasei Kobulty strain.</title>
        <authorList>
            <person name="Koryszewska-Baginska A."/>
            <person name="Grynberg M."/>
            <person name="Aleksandrzak-Piekarczyk T."/>
        </authorList>
    </citation>
    <scope>NUCLEOTIDE SEQUENCE [LARGE SCALE GENOMIC DNA]</scope>
    <source>
        <strain evidence="1 2">IBB3423</strain>
    </source>
</reference>
<accession>A0AAP9HL53</accession>
<dbReference type="EMBL" id="CP022954">
    <property type="protein sequence ID" value="QGV19662.1"/>
    <property type="molecule type" value="Genomic_DNA"/>
</dbReference>
<protein>
    <submittedName>
        <fullName evidence="1">Uncharacterized protein</fullName>
    </submittedName>
</protein>
<proteinExistence type="predicted"/>
<sequence>MQRNQVVLGVPVSESMLLTDQPDLLAAITRGNVHGFMPADDAHPATQWLVQVDGVKIIAPDKQTAYMLFYAWSTKGAY</sequence>
<organism evidence="1 2">
    <name type="scientific">Lacticaseibacillus paracasei subsp. paracasei</name>
    <dbReference type="NCBI Taxonomy" id="47714"/>
    <lineage>
        <taxon>Bacteria</taxon>
        <taxon>Bacillati</taxon>
        <taxon>Bacillota</taxon>
        <taxon>Bacilli</taxon>
        <taxon>Lactobacillales</taxon>
        <taxon>Lactobacillaceae</taxon>
        <taxon>Lacticaseibacillus</taxon>
    </lineage>
</organism>